<proteinExistence type="predicted"/>
<organism evidence="1 2">
    <name type="scientific">Pleurodeles waltl</name>
    <name type="common">Iberian ribbed newt</name>
    <dbReference type="NCBI Taxonomy" id="8319"/>
    <lineage>
        <taxon>Eukaryota</taxon>
        <taxon>Metazoa</taxon>
        <taxon>Chordata</taxon>
        <taxon>Craniata</taxon>
        <taxon>Vertebrata</taxon>
        <taxon>Euteleostomi</taxon>
        <taxon>Amphibia</taxon>
        <taxon>Batrachia</taxon>
        <taxon>Caudata</taxon>
        <taxon>Salamandroidea</taxon>
        <taxon>Salamandridae</taxon>
        <taxon>Pleurodelinae</taxon>
        <taxon>Pleurodeles</taxon>
    </lineage>
</organism>
<gene>
    <name evidence="1" type="ORF">NDU88_002740</name>
</gene>
<evidence type="ECO:0000313" key="2">
    <source>
        <dbReference type="Proteomes" id="UP001066276"/>
    </source>
</evidence>
<name>A0AAV7REA5_PLEWA</name>
<comment type="caution">
    <text evidence="1">The sequence shown here is derived from an EMBL/GenBank/DDBJ whole genome shotgun (WGS) entry which is preliminary data.</text>
</comment>
<keyword evidence="2" id="KW-1185">Reference proteome</keyword>
<protein>
    <submittedName>
        <fullName evidence="1">Uncharacterized protein</fullName>
    </submittedName>
</protein>
<dbReference type="EMBL" id="JANPWB010000009">
    <property type="protein sequence ID" value="KAJ1149942.1"/>
    <property type="molecule type" value="Genomic_DNA"/>
</dbReference>
<sequence>MRRRAAGLQWGSWTPFSWPSFGSRRSFVLNSLYSELSVSSLLKSVHKLLQKKSPSEWEHAVSISSQMFYIRGPKYTRRKHPHDLKYSLLGERCDYTGTQETETECNV</sequence>
<reference evidence="1" key="1">
    <citation type="journal article" date="2022" name="bioRxiv">
        <title>Sequencing and chromosome-scale assembly of the giantPleurodeles waltlgenome.</title>
        <authorList>
            <person name="Brown T."/>
            <person name="Elewa A."/>
            <person name="Iarovenko S."/>
            <person name="Subramanian E."/>
            <person name="Araus A.J."/>
            <person name="Petzold A."/>
            <person name="Susuki M."/>
            <person name="Suzuki K.-i.T."/>
            <person name="Hayashi T."/>
            <person name="Toyoda A."/>
            <person name="Oliveira C."/>
            <person name="Osipova E."/>
            <person name="Leigh N.D."/>
            <person name="Simon A."/>
            <person name="Yun M.H."/>
        </authorList>
    </citation>
    <scope>NUCLEOTIDE SEQUENCE</scope>
    <source>
        <strain evidence="1">20211129_DDA</strain>
        <tissue evidence="1">Liver</tissue>
    </source>
</reference>
<evidence type="ECO:0000313" key="1">
    <source>
        <dbReference type="EMBL" id="KAJ1149942.1"/>
    </source>
</evidence>
<accession>A0AAV7REA5</accession>
<dbReference type="AlphaFoldDB" id="A0AAV7REA5"/>
<dbReference type="Proteomes" id="UP001066276">
    <property type="component" value="Chromosome 5"/>
</dbReference>